<accession>A0A8X6M6N3</accession>
<comment type="caution">
    <text evidence="2">The sequence shown here is derived from an EMBL/GenBank/DDBJ whole genome shotgun (WGS) entry which is preliminary data.</text>
</comment>
<evidence type="ECO:0000313" key="2">
    <source>
        <dbReference type="EMBL" id="GFR34002.1"/>
    </source>
</evidence>
<organism evidence="2 3">
    <name type="scientific">Trichonephila clavata</name>
    <name type="common">Joro spider</name>
    <name type="synonym">Nephila clavata</name>
    <dbReference type="NCBI Taxonomy" id="2740835"/>
    <lineage>
        <taxon>Eukaryota</taxon>
        <taxon>Metazoa</taxon>
        <taxon>Ecdysozoa</taxon>
        <taxon>Arthropoda</taxon>
        <taxon>Chelicerata</taxon>
        <taxon>Arachnida</taxon>
        <taxon>Araneae</taxon>
        <taxon>Araneomorphae</taxon>
        <taxon>Entelegynae</taxon>
        <taxon>Araneoidea</taxon>
        <taxon>Nephilidae</taxon>
        <taxon>Trichonephila</taxon>
    </lineage>
</organism>
<dbReference type="Proteomes" id="UP000887116">
    <property type="component" value="Unassembled WGS sequence"/>
</dbReference>
<evidence type="ECO:0000313" key="3">
    <source>
        <dbReference type="Proteomes" id="UP000887116"/>
    </source>
</evidence>
<dbReference type="EMBL" id="BMAO01009907">
    <property type="protein sequence ID" value="GFR34002.1"/>
    <property type="molecule type" value="Genomic_DNA"/>
</dbReference>
<name>A0A8X6M6N3_TRICU</name>
<keyword evidence="3" id="KW-1185">Reference proteome</keyword>
<dbReference type="OrthoDB" id="10564007at2759"/>
<protein>
    <submittedName>
        <fullName evidence="2">Uncharacterized protein</fullName>
    </submittedName>
</protein>
<sequence length="88" mass="9955">MPGYSDHSAISGCDFDSFLPFPCTIPNCSLHETPKNTPASTPPLSPTRRSNPQKRKGEDNFEFARLRKTAKVRLVEIPTTFKMEMQQK</sequence>
<evidence type="ECO:0000256" key="1">
    <source>
        <dbReference type="SAM" id="MobiDB-lite"/>
    </source>
</evidence>
<dbReference type="AlphaFoldDB" id="A0A8X6M6N3"/>
<reference evidence="2" key="1">
    <citation type="submission" date="2020-07" db="EMBL/GenBank/DDBJ databases">
        <title>Multicomponent nature underlies the extraordinary mechanical properties of spider dragline silk.</title>
        <authorList>
            <person name="Kono N."/>
            <person name="Nakamura H."/>
            <person name="Mori M."/>
            <person name="Yoshida Y."/>
            <person name="Ohtoshi R."/>
            <person name="Malay A.D."/>
            <person name="Moran D.A.P."/>
            <person name="Tomita M."/>
            <person name="Numata K."/>
            <person name="Arakawa K."/>
        </authorList>
    </citation>
    <scope>NUCLEOTIDE SEQUENCE</scope>
</reference>
<gene>
    <name evidence="2" type="ORF">TNCT_236791</name>
</gene>
<feature type="region of interest" description="Disordered" evidence="1">
    <location>
        <begin position="28"/>
        <end position="59"/>
    </location>
</feature>
<proteinExistence type="predicted"/>